<name>B2A7S5_NATTJ</name>
<dbReference type="EMBL" id="CP001034">
    <property type="protein sequence ID" value="ACB84377.1"/>
    <property type="molecule type" value="Genomic_DNA"/>
</dbReference>
<dbReference type="Proteomes" id="UP000001683">
    <property type="component" value="Chromosome"/>
</dbReference>
<dbReference type="InParanoid" id="B2A7S5"/>
<dbReference type="eggNOG" id="ENOG5030131">
    <property type="taxonomic scope" value="Bacteria"/>
</dbReference>
<reference evidence="1 2" key="1">
    <citation type="submission" date="2008-04" db="EMBL/GenBank/DDBJ databases">
        <title>Complete sequence of chromosome of Natranaerobius thermophilus JW/NM-WN-LF.</title>
        <authorList>
            <consortium name="US DOE Joint Genome Institute"/>
            <person name="Copeland A."/>
            <person name="Lucas S."/>
            <person name="Lapidus A."/>
            <person name="Glavina del Rio T."/>
            <person name="Dalin E."/>
            <person name="Tice H."/>
            <person name="Bruce D."/>
            <person name="Goodwin L."/>
            <person name="Pitluck S."/>
            <person name="Chertkov O."/>
            <person name="Brettin T."/>
            <person name="Detter J.C."/>
            <person name="Han C."/>
            <person name="Kuske C.R."/>
            <person name="Schmutz J."/>
            <person name="Larimer F."/>
            <person name="Land M."/>
            <person name="Hauser L."/>
            <person name="Kyrpides N."/>
            <person name="Lykidis A."/>
            <person name="Mesbah N.M."/>
            <person name="Wiegel J."/>
        </authorList>
    </citation>
    <scope>NUCLEOTIDE SEQUENCE [LARGE SCALE GENOMIC DNA]</scope>
    <source>
        <strain evidence="2">ATCC BAA-1301 / DSM 18059 / JW/NM-WN-LF</strain>
    </source>
</reference>
<reference evidence="1 2" key="2">
    <citation type="journal article" date="2011" name="J. Bacteriol.">
        <title>Complete genome sequence of the anaerobic, halophilic alkalithermophile Natranaerobius thermophilus JW/NM-WN-LF.</title>
        <authorList>
            <person name="Zhao B."/>
            <person name="Mesbah N.M."/>
            <person name="Dalin E."/>
            <person name="Goodwin L."/>
            <person name="Nolan M."/>
            <person name="Pitluck S."/>
            <person name="Chertkov O."/>
            <person name="Brettin T.S."/>
            <person name="Han J."/>
            <person name="Larimer F.W."/>
            <person name="Land M.L."/>
            <person name="Hauser L."/>
            <person name="Kyrpides N."/>
            <person name="Wiegel J."/>
        </authorList>
    </citation>
    <scope>NUCLEOTIDE SEQUENCE [LARGE SCALE GENOMIC DNA]</scope>
    <source>
        <strain evidence="2">ATCC BAA-1301 / DSM 18059 / JW/NM-WN-LF</strain>
    </source>
</reference>
<dbReference type="RefSeq" id="WP_012447257.1">
    <property type="nucleotide sequence ID" value="NC_010718.1"/>
</dbReference>
<protein>
    <submittedName>
        <fullName evidence="1">Uncharacterized protein</fullName>
    </submittedName>
</protein>
<sequence length="326" mass="37876">MSYKVYAIKGNSEWCDVYLSLKKGEGRFGWSYIESADLRKLDKRINEEGWGSLTYEEKKCYYPFLLDIKNGDYVIYINIPEWGKCTLARVTGEYYWRFEDKDFNHRFPVDPNSIYIFDRNSNIVHPALSTRLKLQGAWWHIYLKEEFEELLYNLKTGQSELELTSESRLSKEIQPFLREITRKIKHNYPSKSLEDLCVEVLQNVPRVISVEKKGGRADVGADILVKFESGLPITAVDREEILIVQVKSYQGEHWDTTCVVDIKNAFEYYPEASMGLIISTADCSTPNLDKAIDELRNHIDKHVGLLIGEDVARFLLRYGSNILEEL</sequence>
<dbReference type="OrthoDB" id="7057984at2"/>
<dbReference type="HOGENOM" id="CLU_885512_0_0_9"/>
<dbReference type="KEGG" id="nth:Nther_0790"/>
<evidence type="ECO:0000313" key="2">
    <source>
        <dbReference type="Proteomes" id="UP000001683"/>
    </source>
</evidence>
<proteinExistence type="predicted"/>
<evidence type="ECO:0000313" key="1">
    <source>
        <dbReference type="EMBL" id="ACB84377.1"/>
    </source>
</evidence>
<organism evidence="1 2">
    <name type="scientific">Natranaerobius thermophilus (strain ATCC BAA-1301 / DSM 18059 / JW/NM-WN-LF)</name>
    <dbReference type="NCBI Taxonomy" id="457570"/>
    <lineage>
        <taxon>Bacteria</taxon>
        <taxon>Bacillati</taxon>
        <taxon>Bacillota</taxon>
        <taxon>Clostridia</taxon>
        <taxon>Natranaerobiales</taxon>
        <taxon>Natranaerobiaceae</taxon>
        <taxon>Natranaerobius</taxon>
    </lineage>
</organism>
<accession>B2A7S5</accession>
<dbReference type="STRING" id="457570.Nther_0790"/>
<dbReference type="AlphaFoldDB" id="B2A7S5"/>
<keyword evidence="2" id="KW-1185">Reference proteome</keyword>
<gene>
    <name evidence="1" type="ordered locus">Nther_0790</name>
</gene>